<evidence type="ECO:0000313" key="1">
    <source>
        <dbReference type="EMBL" id="KAF9336613.1"/>
    </source>
</evidence>
<gene>
    <name evidence="1" type="ORF">BG006_008077</name>
</gene>
<accession>A0A9P5SRF5</accession>
<dbReference type="AlphaFoldDB" id="A0A9P5SRF5"/>
<comment type="caution">
    <text evidence="1">The sequence shown here is derived from an EMBL/GenBank/DDBJ whole genome shotgun (WGS) entry which is preliminary data.</text>
</comment>
<protein>
    <recommendedName>
        <fullName evidence="3">G domain-containing protein</fullName>
    </recommendedName>
</protein>
<dbReference type="Gene3D" id="3.40.50.300">
    <property type="entry name" value="P-loop containing nucleotide triphosphate hydrolases"/>
    <property type="match status" value="1"/>
</dbReference>
<name>A0A9P5SRF5_9FUNG</name>
<dbReference type="EMBL" id="JAAAUY010000053">
    <property type="protein sequence ID" value="KAF9336613.1"/>
    <property type="molecule type" value="Genomic_DNA"/>
</dbReference>
<sequence length="271" mass="29939">QNEANKAKIKEIVKNHSEGIQILGFVANEYLTPEIFKALMLAKAYMGDTAQCAKKVQAVYMSLAKNLPKPPNLPMQIQSAQEADATEVSQDTPATKYSILCLGESQYGKSTFIEHLKYANPSYAIDQTLLGDGISSKTERTSTIVVKSNLPTYEVYSKQSGDIIDLDTTSKGAKAEDIEDLLLSREKDVGLRLVPNDPNRPQPDDVEFEIIDTPGVCIHKGQDRDNALSIIDGMISAQPLKLILIVVNIHDPLDADLHHLQMSQRLSQMME</sequence>
<feature type="non-terminal residue" evidence="1">
    <location>
        <position position="271"/>
    </location>
</feature>
<evidence type="ECO:0000313" key="2">
    <source>
        <dbReference type="Proteomes" id="UP000696485"/>
    </source>
</evidence>
<dbReference type="InterPro" id="IPR027417">
    <property type="entry name" value="P-loop_NTPase"/>
</dbReference>
<dbReference type="SUPFAM" id="SSF52540">
    <property type="entry name" value="P-loop containing nucleoside triphosphate hydrolases"/>
    <property type="match status" value="1"/>
</dbReference>
<reference evidence="1" key="1">
    <citation type="journal article" date="2020" name="Fungal Divers.">
        <title>Resolving the Mortierellaceae phylogeny through synthesis of multi-gene phylogenetics and phylogenomics.</title>
        <authorList>
            <person name="Vandepol N."/>
            <person name="Liber J."/>
            <person name="Desiro A."/>
            <person name="Na H."/>
            <person name="Kennedy M."/>
            <person name="Barry K."/>
            <person name="Grigoriev I.V."/>
            <person name="Miller A.N."/>
            <person name="O'Donnell K."/>
            <person name="Stajich J.E."/>
            <person name="Bonito G."/>
        </authorList>
    </citation>
    <scope>NUCLEOTIDE SEQUENCE</scope>
    <source>
        <strain evidence="1">NVP1</strain>
    </source>
</reference>
<organism evidence="1 2">
    <name type="scientific">Podila minutissima</name>
    <dbReference type="NCBI Taxonomy" id="64525"/>
    <lineage>
        <taxon>Eukaryota</taxon>
        <taxon>Fungi</taxon>
        <taxon>Fungi incertae sedis</taxon>
        <taxon>Mucoromycota</taxon>
        <taxon>Mortierellomycotina</taxon>
        <taxon>Mortierellomycetes</taxon>
        <taxon>Mortierellales</taxon>
        <taxon>Mortierellaceae</taxon>
        <taxon>Podila</taxon>
    </lineage>
</organism>
<evidence type="ECO:0008006" key="3">
    <source>
        <dbReference type="Google" id="ProtNLM"/>
    </source>
</evidence>
<keyword evidence="2" id="KW-1185">Reference proteome</keyword>
<dbReference type="Proteomes" id="UP000696485">
    <property type="component" value="Unassembled WGS sequence"/>
</dbReference>
<proteinExistence type="predicted"/>